<evidence type="ECO:0000313" key="2">
    <source>
        <dbReference type="Proteomes" id="UP001620626"/>
    </source>
</evidence>
<dbReference type="Proteomes" id="UP001620626">
    <property type="component" value="Unassembled WGS sequence"/>
</dbReference>
<gene>
    <name evidence="1" type="ORF">niasHT_006734</name>
</gene>
<proteinExistence type="predicted"/>
<sequence>MLSTAIPTATILFFQDEIDKEPKNRDFSRVKDDAFWAFLRGYHPLDSLRKRRLEQIIDLIQEYGVKRPRDVGKSILLNTLNECYRRIYHINLFNGKMLTAIFGTQTGNKDLDVFNFIRKWCGAIFRAEQQSGHSIISYVLEDYPGEAKDIFVSSRPIINCDISRNIKLADKVFEIVPEQRKIGLRELMSKLMRTKEYKEIKEKNLGVPDIEPIKFIGFLQLYWGDVFKIIPDYENGDAWIKRQVLHHQKPSQERKYMTEIMETRHAYPLPYDLLTSTHLVEFYNAHTPSDGFFLRLLEHESQLKHVESELRRFARFPREERERYRLHKNFIFEGTCCLVVFEHNVFSTDRNGEHKLMERTNDLVVCNRWVRRCQIVGQSNGMAMVQCVDYPYIGLVDLKNIFQIPPSLLGIYQTGVYAVLKDCQMASQIECEHWRRAVEELGSEDFRLVARFFEKAARIDYSGRKRFGIFTATVSVNKFGDVCPVRMIPDWC</sequence>
<evidence type="ECO:0000313" key="1">
    <source>
        <dbReference type="EMBL" id="KAL3119648.1"/>
    </source>
</evidence>
<reference evidence="1 2" key="1">
    <citation type="submission" date="2024-10" db="EMBL/GenBank/DDBJ databases">
        <authorList>
            <person name="Kim D."/>
        </authorList>
    </citation>
    <scope>NUCLEOTIDE SEQUENCE [LARGE SCALE GENOMIC DNA]</scope>
    <source>
        <strain evidence="1">BH-2024</strain>
    </source>
</reference>
<organism evidence="1 2">
    <name type="scientific">Heterodera trifolii</name>
    <dbReference type="NCBI Taxonomy" id="157864"/>
    <lineage>
        <taxon>Eukaryota</taxon>
        <taxon>Metazoa</taxon>
        <taxon>Ecdysozoa</taxon>
        <taxon>Nematoda</taxon>
        <taxon>Chromadorea</taxon>
        <taxon>Rhabditida</taxon>
        <taxon>Tylenchina</taxon>
        <taxon>Tylenchomorpha</taxon>
        <taxon>Tylenchoidea</taxon>
        <taxon>Heteroderidae</taxon>
        <taxon>Heteroderinae</taxon>
        <taxon>Heterodera</taxon>
    </lineage>
</organism>
<keyword evidence="2" id="KW-1185">Reference proteome</keyword>
<dbReference type="AlphaFoldDB" id="A0ABD2LWL7"/>
<accession>A0ABD2LWL7</accession>
<protein>
    <submittedName>
        <fullName evidence="1">Uncharacterized protein</fullName>
    </submittedName>
</protein>
<comment type="caution">
    <text evidence="1">The sequence shown here is derived from an EMBL/GenBank/DDBJ whole genome shotgun (WGS) entry which is preliminary data.</text>
</comment>
<name>A0ABD2LWL7_9BILA</name>
<dbReference type="EMBL" id="JBICBT010000240">
    <property type="protein sequence ID" value="KAL3119648.1"/>
    <property type="molecule type" value="Genomic_DNA"/>
</dbReference>